<dbReference type="OrthoDB" id="27298at2759"/>
<dbReference type="GO" id="GO:0016075">
    <property type="term" value="P:rRNA catabolic process"/>
    <property type="evidence" value="ECO:0007669"/>
    <property type="project" value="TreeGrafter"/>
</dbReference>
<sequence length="265" mass="29016">MFKTAVPRRPPDTAMVAPEVTLTHLNRADGSATYTHNGYSVIGAVNGPIEVQRRDELPEEATIEVNVRPAIGVGSPRERHLETLLHSTLRSIILARQMPRSLVQLTLQVRSLPDQEASTGVNSMLTLLPHLLHTSLLALISASIPLSTTLAALVVAIPSASEPLVSPTATQLMRAAPIKSVHVFAFSRNRRLLLNESEGAFTHEEWDEACEMAEDVCCGEEDGGGVRLGDAMDVDGEEGRENLEKWLRAVVRAKVEREQRWKKGP</sequence>
<dbReference type="Pfam" id="PF01138">
    <property type="entry name" value="RNase_PH"/>
    <property type="match status" value="1"/>
</dbReference>
<dbReference type="Proteomes" id="UP000800096">
    <property type="component" value="Unassembled WGS sequence"/>
</dbReference>
<keyword evidence="3" id="KW-0698">rRNA processing</keyword>
<proteinExistence type="inferred from homology"/>
<keyword evidence="4" id="KW-0271">Exosome</keyword>
<name>A0A6A5R2P5_AMPQU</name>
<dbReference type="GO" id="GO:0006364">
    <property type="term" value="P:rRNA processing"/>
    <property type="evidence" value="ECO:0007669"/>
    <property type="project" value="UniProtKB-KW"/>
</dbReference>
<dbReference type="GO" id="GO:0071028">
    <property type="term" value="P:nuclear mRNA surveillance"/>
    <property type="evidence" value="ECO:0007669"/>
    <property type="project" value="TreeGrafter"/>
</dbReference>
<feature type="domain" description="Exoribonuclease phosphorolytic" evidence="6">
    <location>
        <begin position="20"/>
        <end position="145"/>
    </location>
</feature>
<dbReference type="GO" id="GO:0034475">
    <property type="term" value="P:U4 snRNA 3'-end processing"/>
    <property type="evidence" value="ECO:0007669"/>
    <property type="project" value="TreeGrafter"/>
</dbReference>
<dbReference type="PANTHER" id="PTHR11953:SF1">
    <property type="entry name" value="EXOSOME COMPLEX COMPONENT RRP46"/>
    <property type="match status" value="1"/>
</dbReference>
<evidence type="ECO:0000256" key="3">
    <source>
        <dbReference type="ARBA" id="ARBA00022552"/>
    </source>
</evidence>
<comment type="similarity">
    <text evidence="2">Belongs to the RNase PH family.</text>
</comment>
<dbReference type="InterPro" id="IPR001247">
    <property type="entry name" value="ExoRNase_PH_dom1"/>
</dbReference>
<evidence type="ECO:0000256" key="4">
    <source>
        <dbReference type="ARBA" id="ARBA00022835"/>
    </source>
</evidence>
<evidence type="ECO:0000256" key="2">
    <source>
        <dbReference type="ARBA" id="ARBA00006678"/>
    </source>
</evidence>
<reference evidence="7" key="1">
    <citation type="journal article" date="2020" name="Stud. Mycol.">
        <title>101 Dothideomycetes genomes: a test case for predicting lifestyles and emergence of pathogens.</title>
        <authorList>
            <person name="Haridas S."/>
            <person name="Albert R."/>
            <person name="Binder M."/>
            <person name="Bloem J."/>
            <person name="Labutti K."/>
            <person name="Salamov A."/>
            <person name="Andreopoulos B."/>
            <person name="Baker S."/>
            <person name="Barry K."/>
            <person name="Bills G."/>
            <person name="Bluhm B."/>
            <person name="Cannon C."/>
            <person name="Castanera R."/>
            <person name="Culley D."/>
            <person name="Daum C."/>
            <person name="Ezra D."/>
            <person name="Gonzalez J."/>
            <person name="Henrissat B."/>
            <person name="Kuo A."/>
            <person name="Liang C."/>
            <person name="Lipzen A."/>
            <person name="Lutzoni F."/>
            <person name="Magnuson J."/>
            <person name="Mondo S."/>
            <person name="Nolan M."/>
            <person name="Ohm R."/>
            <person name="Pangilinan J."/>
            <person name="Park H.-J."/>
            <person name="Ramirez L."/>
            <person name="Alfaro M."/>
            <person name="Sun H."/>
            <person name="Tritt A."/>
            <person name="Yoshinaga Y."/>
            <person name="Zwiers L.-H."/>
            <person name="Turgeon B."/>
            <person name="Goodwin S."/>
            <person name="Spatafora J."/>
            <person name="Crous P."/>
            <person name="Grigoriev I."/>
        </authorList>
    </citation>
    <scope>NUCLEOTIDE SEQUENCE</scope>
    <source>
        <strain evidence="7">HMLAC05119</strain>
    </source>
</reference>
<evidence type="ECO:0000313" key="8">
    <source>
        <dbReference type="Proteomes" id="UP000800096"/>
    </source>
</evidence>
<dbReference type="PANTHER" id="PTHR11953">
    <property type="entry name" value="EXOSOME COMPLEX COMPONENT"/>
    <property type="match status" value="1"/>
</dbReference>
<gene>
    <name evidence="7" type="ORF">BDU57DRAFT_510235</name>
</gene>
<accession>A0A6A5R2P5</accession>
<dbReference type="SUPFAM" id="SSF55666">
    <property type="entry name" value="Ribonuclease PH domain 2-like"/>
    <property type="match status" value="1"/>
</dbReference>
<dbReference type="SUPFAM" id="SSF54211">
    <property type="entry name" value="Ribosomal protein S5 domain 2-like"/>
    <property type="match status" value="1"/>
</dbReference>
<evidence type="ECO:0000256" key="1">
    <source>
        <dbReference type="ARBA" id="ARBA00004123"/>
    </source>
</evidence>
<keyword evidence="8" id="KW-1185">Reference proteome</keyword>
<dbReference type="CDD" id="cd11372">
    <property type="entry name" value="RNase_PH_RRP46"/>
    <property type="match status" value="1"/>
</dbReference>
<dbReference type="InterPro" id="IPR036345">
    <property type="entry name" value="ExoRNase_PH_dom2_sf"/>
</dbReference>
<dbReference type="GO" id="GO:0000176">
    <property type="term" value="C:nuclear exosome (RNase complex)"/>
    <property type="evidence" value="ECO:0007669"/>
    <property type="project" value="UniProtKB-ARBA"/>
</dbReference>
<dbReference type="InterPro" id="IPR027408">
    <property type="entry name" value="PNPase/RNase_PH_dom_sf"/>
</dbReference>
<dbReference type="Gene3D" id="3.30.230.70">
    <property type="entry name" value="GHMP Kinase, N-terminal domain"/>
    <property type="match status" value="1"/>
</dbReference>
<dbReference type="InterPro" id="IPR050080">
    <property type="entry name" value="RNase_PH"/>
</dbReference>
<evidence type="ECO:0000259" key="6">
    <source>
        <dbReference type="Pfam" id="PF01138"/>
    </source>
</evidence>
<dbReference type="EMBL" id="ML979132">
    <property type="protein sequence ID" value="KAF1921428.1"/>
    <property type="molecule type" value="Genomic_DNA"/>
</dbReference>
<dbReference type="GO" id="GO:0000177">
    <property type="term" value="C:cytoplasmic exosome (RNase complex)"/>
    <property type="evidence" value="ECO:0007669"/>
    <property type="project" value="TreeGrafter"/>
</dbReference>
<dbReference type="InterPro" id="IPR020568">
    <property type="entry name" value="Ribosomal_Su5_D2-typ_SF"/>
</dbReference>
<protein>
    <recommendedName>
        <fullName evidence="6">Exoribonuclease phosphorolytic domain-containing protein</fullName>
    </recommendedName>
</protein>
<dbReference type="GO" id="GO:0071051">
    <property type="term" value="P:poly(A)-dependent snoRNA 3'-end processing"/>
    <property type="evidence" value="ECO:0007669"/>
    <property type="project" value="TreeGrafter"/>
</dbReference>
<dbReference type="GO" id="GO:0003723">
    <property type="term" value="F:RNA binding"/>
    <property type="evidence" value="ECO:0007669"/>
    <property type="project" value="TreeGrafter"/>
</dbReference>
<organism evidence="7 8">
    <name type="scientific">Ampelomyces quisqualis</name>
    <name type="common">Powdery mildew agent</name>
    <dbReference type="NCBI Taxonomy" id="50730"/>
    <lineage>
        <taxon>Eukaryota</taxon>
        <taxon>Fungi</taxon>
        <taxon>Dikarya</taxon>
        <taxon>Ascomycota</taxon>
        <taxon>Pezizomycotina</taxon>
        <taxon>Dothideomycetes</taxon>
        <taxon>Pleosporomycetidae</taxon>
        <taxon>Pleosporales</taxon>
        <taxon>Pleosporineae</taxon>
        <taxon>Phaeosphaeriaceae</taxon>
        <taxon>Ampelomyces</taxon>
    </lineage>
</organism>
<dbReference type="GO" id="GO:0005730">
    <property type="term" value="C:nucleolus"/>
    <property type="evidence" value="ECO:0007669"/>
    <property type="project" value="TreeGrafter"/>
</dbReference>
<dbReference type="AlphaFoldDB" id="A0A6A5R2P5"/>
<keyword evidence="5" id="KW-0539">Nucleus</keyword>
<evidence type="ECO:0000256" key="5">
    <source>
        <dbReference type="ARBA" id="ARBA00023242"/>
    </source>
</evidence>
<evidence type="ECO:0000313" key="7">
    <source>
        <dbReference type="EMBL" id="KAF1921428.1"/>
    </source>
</evidence>
<comment type="subcellular location">
    <subcellularLocation>
        <location evidence="1">Nucleus</location>
    </subcellularLocation>
</comment>